<dbReference type="RefSeq" id="WP_064085091.1">
    <property type="nucleotide sequence ID" value="NZ_LXSF01000004.1"/>
</dbReference>
<dbReference type="GO" id="GO:0008168">
    <property type="term" value="F:methyltransferase activity"/>
    <property type="evidence" value="ECO:0007669"/>
    <property type="project" value="UniProtKB-KW"/>
</dbReference>
<evidence type="ECO:0000256" key="2">
    <source>
        <dbReference type="ARBA" id="ARBA00005801"/>
    </source>
</evidence>
<dbReference type="GO" id="GO:0032259">
    <property type="term" value="P:methylation"/>
    <property type="evidence" value="ECO:0007669"/>
    <property type="project" value="UniProtKB-KW"/>
</dbReference>
<accession>A0A1A9RF00</accession>
<dbReference type="Proteomes" id="UP000078003">
    <property type="component" value="Unassembled WGS sequence"/>
</dbReference>
<evidence type="ECO:0000256" key="7">
    <source>
        <dbReference type="ARBA" id="ARBA00022679"/>
    </source>
</evidence>
<dbReference type="AlphaFoldDB" id="A0A1A9RF00"/>
<evidence type="ECO:0000256" key="6">
    <source>
        <dbReference type="ARBA" id="ARBA00022670"/>
    </source>
</evidence>
<evidence type="ECO:0000256" key="5">
    <source>
        <dbReference type="ARBA" id="ARBA00022603"/>
    </source>
</evidence>
<keyword evidence="12" id="KW-0472">Membrane</keyword>
<dbReference type="PANTHER" id="PTHR30487">
    <property type="entry name" value="TYPE 4 PREPILIN-LIKE PROTEINS LEADER PEPTIDE-PROCESSING ENZYME"/>
    <property type="match status" value="1"/>
</dbReference>
<keyword evidence="6 18" id="KW-0645">Protease</keyword>
<dbReference type="PANTHER" id="PTHR30487:SF0">
    <property type="entry name" value="PREPILIN LEADER PEPTIDASE_N-METHYLTRANSFERASE-RELATED"/>
    <property type="match status" value="1"/>
</dbReference>
<evidence type="ECO:0000256" key="11">
    <source>
        <dbReference type="ARBA" id="ARBA00022989"/>
    </source>
</evidence>
<gene>
    <name evidence="21" type="ORF">A7P85_05175</name>
</gene>
<keyword evidence="8" id="KW-0949">S-adenosyl-L-methionine</keyword>
<dbReference type="GO" id="GO:0006465">
    <property type="term" value="P:signal peptide processing"/>
    <property type="evidence" value="ECO:0007669"/>
    <property type="project" value="TreeGrafter"/>
</dbReference>
<dbReference type="Gene3D" id="1.20.120.1220">
    <property type="match status" value="1"/>
</dbReference>
<evidence type="ECO:0000256" key="14">
    <source>
        <dbReference type="ARBA" id="ARBA00050401"/>
    </source>
</evidence>
<dbReference type="GO" id="GO:0005886">
    <property type="term" value="C:plasma membrane"/>
    <property type="evidence" value="ECO:0007669"/>
    <property type="project" value="UniProtKB-SubCell"/>
</dbReference>
<comment type="subcellular location">
    <subcellularLocation>
        <location evidence="1">Cell inner membrane</location>
        <topology evidence="1">Multi-pass membrane protein</topology>
    </subcellularLocation>
    <subcellularLocation>
        <location evidence="18">Cell membrane</location>
        <topology evidence="18">Multi-pass membrane protein</topology>
    </subcellularLocation>
</comment>
<evidence type="ECO:0000256" key="13">
    <source>
        <dbReference type="ARBA" id="ARBA00023268"/>
    </source>
</evidence>
<evidence type="ECO:0000256" key="17">
    <source>
        <dbReference type="RuleBase" id="RU003793"/>
    </source>
</evidence>
<dbReference type="InterPro" id="IPR010627">
    <property type="entry name" value="Prepilin_pept_A24_N"/>
</dbReference>
<comment type="caution">
    <text evidence="21">The sequence shown here is derived from an EMBL/GenBank/DDBJ whole genome shotgun (WGS) entry which is preliminary data.</text>
</comment>
<comment type="similarity">
    <text evidence="2 17">Belongs to the peptidase A24 family.</text>
</comment>
<evidence type="ECO:0000313" key="21">
    <source>
        <dbReference type="EMBL" id="OAM16839.1"/>
    </source>
</evidence>
<evidence type="ECO:0000256" key="12">
    <source>
        <dbReference type="ARBA" id="ARBA00023136"/>
    </source>
</evidence>
<evidence type="ECO:0000256" key="3">
    <source>
        <dbReference type="ARBA" id="ARBA00022475"/>
    </source>
</evidence>
<keyword evidence="13 18" id="KW-0511">Multifunctional enzyme</keyword>
<evidence type="ECO:0000256" key="4">
    <source>
        <dbReference type="ARBA" id="ARBA00022519"/>
    </source>
</evidence>
<keyword evidence="7 18" id="KW-0808">Transferase</keyword>
<comment type="catalytic activity">
    <reaction evidence="14 18">
        <text>Typically cleaves a -Gly-|-Phe- bond to release an N-terminal, basic peptide of 5-8 residues from type IV prepilin, and then N-methylates the new N-terminal amino group, the methyl donor being S-adenosyl-L-methionine.</text>
        <dbReference type="EC" id="3.4.23.43"/>
    </reaction>
</comment>
<dbReference type="InterPro" id="IPR050882">
    <property type="entry name" value="Prepilin_peptidase/N-MTase"/>
</dbReference>
<dbReference type="Pfam" id="PF01478">
    <property type="entry name" value="Peptidase_A24"/>
    <property type="match status" value="1"/>
</dbReference>
<feature type="domain" description="Prepilin type IV endopeptidase peptidase" evidence="19">
    <location>
        <begin position="132"/>
        <end position="240"/>
    </location>
</feature>
<dbReference type="Pfam" id="PF06750">
    <property type="entry name" value="A24_N_bact"/>
    <property type="match status" value="1"/>
</dbReference>
<dbReference type="InterPro" id="IPR000045">
    <property type="entry name" value="Prepilin_IV_endopep_pep"/>
</dbReference>
<dbReference type="EC" id="2.1.1.-" evidence="18"/>
<keyword evidence="3" id="KW-1003">Cell membrane</keyword>
<keyword evidence="4" id="KW-0997">Cell inner membrane</keyword>
<evidence type="ECO:0000313" key="22">
    <source>
        <dbReference type="Proteomes" id="UP000078003"/>
    </source>
</evidence>
<evidence type="ECO:0000256" key="15">
    <source>
        <dbReference type="ARBA" id="ARBA00067082"/>
    </source>
</evidence>
<reference evidence="22" key="1">
    <citation type="submission" date="2016-05" db="EMBL/GenBank/DDBJ databases">
        <title>Draft genome of Corynebacterium afermentans subsp. afermentans LCDC 88199T.</title>
        <authorList>
            <person name="Bernier A.-M."/>
            <person name="Bernard K."/>
        </authorList>
    </citation>
    <scope>NUCLEOTIDE SEQUENCE [LARGE SCALE GENOMIC DNA]</scope>
    <source>
        <strain evidence="22">NML01-0328</strain>
    </source>
</reference>
<keyword evidence="5 18" id="KW-0489">Methyltransferase</keyword>
<dbReference type="EC" id="3.4.23.43" evidence="15 18"/>
<evidence type="ECO:0000259" key="20">
    <source>
        <dbReference type="Pfam" id="PF06750"/>
    </source>
</evidence>
<evidence type="ECO:0000256" key="8">
    <source>
        <dbReference type="ARBA" id="ARBA00022691"/>
    </source>
</evidence>
<comment type="function">
    <text evidence="18">Plays an essential role in type IV pili and type II pseudopili formation by proteolytically removing the leader sequence from substrate proteins and subsequently monomethylating the alpha-amino group of the newly exposed N-terminal phenylalanine.</text>
</comment>
<evidence type="ECO:0000256" key="9">
    <source>
        <dbReference type="ARBA" id="ARBA00022692"/>
    </source>
</evidence>
<dbReference type="EMBL" id="LXSF01000004">
    <property type="protein sequence ID" value="OAM16839.1"/>
    <property type="molecule type" value="Genomic_DNA"/>
</dbReference>
<feature type="domain" description="Prepilin peptidase A24 N-terminal" evidence="20">
    <location>
        <begin position="15"/>
        <end position="122"/>
    </location>
</feature>
<name>A0A1A9RF00_EIKCO</name>
<dbReference type="FunFam" id="1.20.120.1220:FF:000001">
    <property type="entry name" value="Type 4 prepilin-like proteins leader peptide-processing enzyme"/>
    <property type="match status" value="1"/>
</dbReference>
<keyword evidence="9 18" id="KW-0812">Transmembrane</keyword>
<protein>
    <recommendedName>
        <fullName evidence="16 18">Prepilin leader peptidase/N-methyltransferase</fullName>
        <ecNumber evidence="18">2.1.1.-</ecNumber>
        <ecNumber evidence="15 18">3.4.23.43</ecNumber>
    </recommendedName>
</protein>
<evidence type="ECO:0000256" key="1">
    <source>
        <dbReference type="ARBA" id="ARBA00004429"/>
    </source>
</evidence>
<dbReference type="PRINTS" id="PR00864">
    <property type="entry name" value="PREPILNPTASE"/>
</dbReference>
<evidence type="ECO:0000256" key="18">
    <source>
        <dbReference type="RuleBase" id="RU003794"/>
    </source>
</evidence>
<dbReference type="GO" id="GO:0004190">
    <property type="term" value="F:aspartic-type endopeptidase activity"/>
    <property type="evidence" value="ECO:0007669"/>
    <property type="project" value="UniProtKB-EC"/>
</dbReference>
<proteinExistence type="inferred from homology"/>
<dbReference type="InterPro" id="IPR014032">
    <property type="entry name" value="Peptidase_A24A_bac"/>
</dbReference>
<evidence type="ECO:0000256" key="10">
    <source>
        <dbReference type="ARBA" id="ARBA00022801"/>
    </source>
</evidence>
<evidence type="ECO:0000256" key="16">
    <source>
        <dbReference type="ARBA" id="ARBA00071870"/>
    </source>
</evidence>
<keyword evidence="11" id="KW-1133">Transmembrane helix</keyword>
<sequence length="285" mass="31470">MTNLDPEIYIPFAVLLGLLVGSFLNVVIYRLPVMLEKQWRIAAKQHLELPLDEEDQKPFNISTPPSRCPKCGSPVKPWQNIPIISYLLLRGRCHSCRTPIGWRYPAVELLTGILFGIVAWRYGYTWLTLGGLVFTAVLVALTFIDADTQLLPDQLTLPLIWLGLLFNWQVGFVSLPSALLGAVVGYLSLWLLFHLFKLITGKEGMGYGDFKLLAALGAWLGVSTLPVIVFVAALVGLVAALIMRAAKGQPIAFGPALAIAGWLVFAANSYILQGIQWWLHKSGFI</sequence>
<keyword evidence="10 18" id="KW-0378">Hydrolase</keyword>
<evidence type="ECO:0000259" key="19">
    <source>
        <dbReference type="Pfam" id="PF01478"/>
    </source>
</evidence>
<organism evidence="21 22">
    <name type="scientific">Eikenella corrodens</name>
    <dbReference type="NCBI Taxonomy" id="539"/>
    <lineage>
        <taxon>Bacteria</taxon>
        <taxon>Pseudomonadati</taxon>
        <taxon>Pseudomonadota</taxon>
        <taxon>Betaproteobacteria</taxon>
        <taxon>Neisseriales</taxon>
        <taxon>Neisseriaceae</taxon>
        <taxon>Eikenella</taxon>
    </lineage>
</organism>